<evidence type="ECO:0000313" key="3">
    <source>
        <dbReference type="Proteomes" id="UP000677537"/>
    </source>
</evidence>
<dbReference type="RefSeq" id="WP_209374045.1">
    <property type="nucleotide sequence ID" value="NZ_JAGIZA010000006.1"/>
</dbReference>
<proteinExistence type="predicted"/>
<accession>A0A940S661</accession>
<evidence type="ECO:0000259" key="1">
    <source>
        <dbReference type="Pfam" id="PF13340"/>
    </source>
</evidence>
<organism evidence="2 3">
    <name type="scientific">Roseomonas indoligenes</name>
    <dbReference type="NCBI Taxonomy" id="2820811"/>
    <lineage>
        <taxon>Bacteria</taxon>
        <taxon>Pseudomonadati</taxon>
        <taxon>Pseudomonadota</taxon>
        <taxon>Alphaproteobacteria</taxon>
        <taxon>Acetobacterales</taxon>
        <taxon>Roseomonadaceae</taxon>
        <taxon>Roseomonas</taxon>
    </lineage>
</organism>
<name>A0A940S661_9PROT</name>
<dbReference type="InterPro" id="IPR025161">
    <property type="entry name" value="IS402-like_dom"/>
</dbReference>
<comment type="caution">
    <text evidence="2">The sequence shown here is derived from an EMBL/GenBank/DDBJ whole genome shotgun (WGS) entry which is preliminary data.</text>
</comment>
<keyword evidence="3" id="KW-1185">Reference proteome</keyword>
<reference evidence="2" key="1">
    <citation type="submission" date="2021-03" db="EMBL/GenBank/DDBJ databases">
        <authorList>
            <person name="So Y."/>
        </authorList>
    </citation>
    <scope>NUCLEOTIDE SEQUENCE</scope>
    <source>
        <strain evidence="2">SG15</strain>
    </source>
</reference>
<dbReference type="Proteomes" id="UP000677537">
    <property type="component" value="Unassembled WGS sequence"/>
</dbReference>
<dbReference type="PANTHER" id="PTHR46637">
    <property type="entry name" value="TIS1421-TRANSPOSASE PROTEIN A"/>
    <property type="match status" value="1"/>
</dbReference>
<dbReference type="Pfam" id="PF13340">
    <property type="entry name" value="DUF4096"/>
    <property type="match status" value="1"/>
</dbReference>
<dbReference type="InterPro" id="IPR052909">
    <property type="entry name" value="Transposase_6_like"/>
</dbReference>
<gene>
    <name evidence="2" type="ORF">J5Y10_12665</name>
</gene>
<protein>
    <submittedName>
        <fullName evidence="2">Transposase</fullName>
    </submittedName>
</protein>
<dbReference type="EMBL" id="JAGIZA010000006">
    <property type="protein sequence ID" value="MBP0493630.1"/>
    <property type="molecule type" value="Genomic_DNA"/>
</dbReference>
<dbReference type="AlphaFoldDB" id="A0A940S661"/>
<feature type="domain" description="Insertion element IS402-like" evidence="1">
    <location>
        <begin position="18"/>
        <end position="89"/>
    </location>
</feature>
<sequence>MPLPHTPRLTTPAPWSPLTDLQFHALLPYILPRSPAGRRISDLRARMNAIFHVANTHAPWREAPPGAGTPDTVARHYRRLTRAGLWERLLIALADAAPNHPLRGIEHLIVRACRRAHRLLGLPFLVLIRRIGLRSALPAPPWLLPDPDLSEMLTRALPTAAPKTRAGLAALKTRLKSLKYLFKAAEGRRRIPRTVRLAWS</sequence>
<dbReference type="PANTHER" id="PTHR46637:SF1">
    <property type="entry name" value="BLL5188 PROTEIN"/>
    <property type="match status" value="1"/>
</dbReference>
<evidence type="ECO:0000313" key="2">
    <source>
        <dbReference type="EMBL" id="MBP0493630.1"/>
    </source>
</evidence>